<proteinExistence type="predicted"/>
<dbReference type="Proteomes" id="UP000236161">
    <property type="component" value="Unassembled WGS sequence"/>
</dbReference>
<dbReference type="PANTHER" id="PTHR34130">
    <property type="entry name" value="OS08G0243800 PROTEIN"/>
    <property type="match status" value="1"/>
</dbReference>
<dbReference type="OrthoDB" id="752671at2759"/>
<protein>
    <submittedName>
        <fullName evidence="2">Uncharacterized protein</fullName>
    </submittedName>
</protein>
<dbReference type="EMBL" id="KZ452038">
    <property type="protein sequence ID" value="PKA49456.1"/>
    <property type="molecule type" value="Genomic_DNA"/>
</dbReference>
<gene>
    <name evidence="2" type="ORF">AXF42_Ash016645</name>
</gene>
<evidence type="ECO:0000256" key="1">
    <source>
        <dbReference type="SAM" id="MobiDB-lite"/>
    </source>
</evidence>
<reference evidence="2 3" key="1">
    <citation type="journal article" date="2017" name="Nature">
        <title>The Apostasia genome and the evolution of orchids.</title>
        <authorList>
            <person name="Zhang G.Q."/>
            <person name="Liu K.W."/>
            <person name="Li Z."/>
            <person name="Lohaus R."/>
            <person name="Hsiao Y.Y."/>
            <person name="Niu S.C."/>
            <person name="Wang J.Y."/>
            <person name="Lin Y.C."/>
            <person name="Xu Q."/>
            <person name="Chen L.J."/>
            <person name="Yoshida K."/>
            <person name="Fujiwara S."/>
            <person name="Wang Z.W."/>
            <person name="Zhang Y.Q."/>
            <person name="Mitsuda N."/>
            <person name="Wang M."/>
            <person name="Liu G.H."/>
            <person name="Pecoraro L."/>
            <person name="Huang H.X."/>
            <person name="Xiao X.J."/>
            <person name="Lin M."/>
            <person name="Wu X.Y."/>
            <person name="Wu W.L."/>
            <person name="Chen Y.Y."/>
            <person name="Chang S.B."/>
            <person name="Sakamoto S."/>
            <person name="Ohme-Takagi M."/>
            <person name="Yagi M."/>
            <person name="Zeng S.J."/>
            <person name="Shen C.Y."/>
            <person name="Yeh C.M."/>
            <person name="Luo Y.B."/>
            <person name="Tsai W.C."/>
            <person name="Van de Peer Y."/>
            <person name="Liu Z.J."/>
        </authorList>
    </citation>
    <scope>NUCLEOTIDE SEQUENCE [LARGE SCALE GENOMIC DNA]</scope>
    <source>
        <strain evidence="3">cv. Shenzhen</strain>
        <tissue evidence="2">Stem</tissue>
    </source>
</reference>
<sequence length="172" mass="19260">MKLADKSSGEVSGRPSPLSSADPFDFSFPLPSAAKEFFPADDIFLHGRLLPLQRAAQPLPASSEMLRKLKVPPLGHRRAESLDCHDRRRGYEYQKLRRASSETRSRPRWLLCLMGTARFPPEMEMKDMKVRQRRRNPNSPAAEKCGAGKIRWGILQSLSCKAAESTVVAVGL</sequence>
<evidence type="ECO:0000313" key="3">
    <source>
        <dbReference type="Proteomes" id="UP000236161"/>
    </source>
</evidence>
<keyword evidence="3" id="KW-1185">Reference proteome</keyword>
<dbReference type="PANTHER" id="PTHR34130:SF5">
    <property type="entry name" value="OS08G0243800 PROTEIN"/>
    <property type="match status" value="1"/>
</dbReference>
<name>A0A2I0A1P3_9ASPA</name>
<accession>A0A2I0A1P3</accession>
<feature type="region of interest" description="Disordered" evidence="1">
    <location>
        <begin position="1"/>
        <end position="22"/>
    </location>
</feature>
<organism evidence="2 3">
    <name type="scientific">Apostasia shenzhenica</name>
    <dbReference type="NCBI Taxonomy" id="1088818"/>
    <lineage>
        <taxon>Eukaryota</taxon>
        <taxon>Viridiplantae</taxon>
        <taxon>Streptophyta</taxon>
        <taxon>Embryophyta</taxon>
        <taxon>Tracheophyta</taxon>
        <taxon>Spermatophyta</taxon>
        <taxon>Magnoliopsida</taxon>
        <taxon>Liliopsida</taxon>
        <taxon>Asparagales</taxon>
        <taxon>Orchidaceae</taxon>
        <taxon>Apostasioideae</taxon>
        <taxon>Apostasia</taxon>
    </lineage>
</organism>
<evidence type="ECO:0000313" key="2">
    <source>
        <dbReference type="EMBL" id="PKA49456.1"/>
    </source>
</evidence>
<dbReference type="AlphaFoldDB" id="A0A2I0A1P3"/>